<keyword evidence="2" id="KW-1185">Reference proteome</keyword>
<dbReference type="Proteomes" id="UP001279734">
    <property type="component" value="Unassembled WGS sequence"/>
</dbReference>
<name>A0AAD3S3N4_NEPGR</name>
<reference evidence="1" key="1">
    <citation type="submission" date="2023-05" db="EMBL/GenBank/DDBJ databases">
        <title>Nepenthes gracilis genome sequencing.</title>
        <authorList>
            <person name="Fukushima K."/>
        </authorList>
    </citation>
    <scope>NUCLEOTIDE SEQUENCE</scope>
    <source>
        <strain evidence="1">SING2019-196</strain>
    </source>
</reference>
<accession>A0AAD3S3N4</accession>
<organism evidence="1 2">
    <name type="scientific">Nepenthes gracilis</name>
    <name type="common">Slender pitcher plant</name>
    <dbReference type="NCBI Taxonomy" id="150966"/>
    <lineage>
        <taxon>Eukaryota</taxon>
        <taxon>Viridiplantae</taxon>
        <taxon>Streptophyta</taxon>
        <taxon>Embryophyta</taxon>
        <taxon>Tracheophyta</taxon>
        <taxon>Spermatophyta</taxon>
        <taxon>Magnoliopsida</taxon>
        <taxon>eudicotyledons</taxon>
        <taxon>Gunneridae</taxon>
        <taxon>Pentapetalae</taxon>
        <taxon>Caryophyllales</taxon>
        <taxon>Nepenthaceae</taxon>
        <taxon>Nepenthes</taxon>
    </lineage>
</organism>
<comment type="caution">
    <text evidence="1">The sequence shown here is derived from an EMBL/GenBank/DDBJ whole genome shotgun (WGS) entry which is preliminary data.</text>
</comment>
<evidence type="ECO:0000313" key="1">
    <source>
        <dbReference type="EMBL" id="GMH03798.1"/>
    </source>
</evidence>
<sequence>MRLFVGGTQYVDSAGYLKRRRCTDDEIDLVNPNSAQLFLFIEARTGTISCENGELASSVLWHLFFLSCMWLIFHGNSGWGGGRGRRPLDK</sequence>
<proteinExistence type="predicted"/>
<dbReference type="EMBL" id="BSYO01000004">
    <property type="protein sequence ID" value="GMH03798.1"/>
    <property type="molecule type" value="Genomic_DNA"/>
</dbReference>
<protein>
    <submittedName>
        <fullName evidence="1">Uncharacterized protein</fullName>
    </submittedName>
</protein>
<dbReference type="AlphaFoldDB" id="A0AAD3S3N4"/>
<gene>
    <name evidence="1" type="ORF">Nepgr_005637</name>
</gene>
<evidence type="ECO:0000313" key="2">
    <source>
        <dbReference type="Proteomes" id="UP001279734"/>
    </source>
</evidence>